<evidence type="ECO:0000313" key="2">
    <source>
        <dbReference type="Proteomes" id="UP000661715"/>
    </source>
</evidence>
<dbReference type="RefSeq" id="WP_188220782.1">
    <property type="nucleotide sequence ID" value="NZ_NASZ01000014.1"/>
</dbReference>
<name>A0ABR7UTD3_9FLAO</name>
<keyword evidence="2" id="KW-1185">Reference proteome</keyword>
<dbReference type="EMBL" id="NASZ01000014">
    <property type="protein sequence ID" value="MBD0725523.1"/>
    <property type="molecule type" value="Genomic_DNA"/>
</dbReference>
<reference evidence="1 2" key="1">
    <citation type="journal article" date="2020" name="Microbiol. Res.">
        <title>Flavobacterium pokkalii sp. nov., a novel plant growth promoting native rhizobacteria isolated from pokkali rice grown in coastal saline affected agricultural regions of southern India, Kerala.</title>
        <authorList>
            <person name="Menon R.R."/>
            <person name="Kumari S."/>
            <person name="Viver T."/>
            <person name="Rameshkumar N."/>
        </authorList>
    </citation>
    <scope>NUCLEOTIDE SEQUENCE [LARGE SCALE GENOMIC DNA]</scope>
    <source>
        <strain evidence="1 2">L1I52</strain>
    </source>
</reference>
<comment type="caution">
    <text evidence="1">The sequence shown here is derived from an EMBL/GenBank/DDBJ whole genome shotgun (WGS) entry which is preliminary data.</text>
</comment>
<gene>
    <name evidence="1" type="ORF">B6A10_10065</name>
</gene>
<proteinExistence type="predicted"/>
<organism evidence="1 2">
    <name type="scientific">Flavobacterium pokkalii</name>
    <dbReference type="NCBI Taxonomy" id="1940408"/>
    <lineage>
        <taxon>Bacteria</taxon>
        <taxon>Pseudomonadati</taxon>
        <taxon>Bacteroidota</taxon>
        <taxon>Flavobacteriia</taxon>
        <taxon>Flavobacteriales</taxon>
        <taxon>Flavobacteriaceae</taxon>
        <taxon>Flavobacterium</taxon>
    </lineage>
</organism>
<sequence length="305" mass="36506">MWLIYTIALLAILWFVLYSSKIVKQQIGLKFKTLISCLLELDKSLKVEYESNESIILFSSNNRGSITIFLFENYELLYVTIESVNTDNYIEKKEWFFIDKMNQYLIFDEIVTSFFKEYKSYVFSPKKIKQSIHLTAEKTKNINIEPVFSKKNISQSSFCLAFNNTKILIPYKNTNSQSNFEILFFNCAVCYQKINKTKYNLQWQNYIALLTQYLDNQSLSKQIENLNDYFDYRITFYSKQIELIKNNANPDYDSLYYYFFEKPLSTKIKIKHRDWNKTDFIKTLQILIKEIENKTIELELLSSQR</sequence>
<accession>A0ABR7UTD3</accession>
<protein>
    <submittedName>
        <fullName evidence="1">Uncharacterized protein</fullName>
    </submittedName>
</protein>
<dbReference type="Proteomes" id="UP000661715">
    <property type="component" value="Unassembled WGS sequence"/>
</dbReference>
<evidence type="ECO:0000313" key="1">
    <source>
        <dbReference type="EMBL" id="MBD0725523.1"/>
    </source>
</evidence>